<dbReference type="KEGG" id="mets:DK389_05125"/>
<sequence>MEALTTKPPAEHELADETFMSAEDLGTYTAKLRAAKTMKELQAQDHAEKARADLIKTLSAPIAVTPEKVHEITRTLQHKLRLAAEQGKSELLVMRFPNVMCSDGGRAITNTEADWPETLTGRPRQAYEFWRDRLRPAGYGLKAMIVAWPDGMPGDVGFFLTWERHRA</sequence>
<dbReference type="Proteomes" id="UP000245926">
    <property type="component" value="Chromosome"/>
</dbReference>
<keyword evidence="2" id="KW-1185">Reference proteome</keyword>
<evidence type="ECO:0000313" key="1">
    <source>
        <dbReference type="EMBL" id="AWN40041.1"/>
    </source>
</evidence>
<dbReference type="RefSeq" id="WP_109887849.1">
    <property type="nucleotide sequence ID" value="NZ_CP029550.1"/>
</dbReference>
<dbReference type="EMBL" id="CP029550">
    <property type="protein sequence ID" value="AWN40041.1"/>
    <property type="molecule type" value="Genomic_DNA"/>
</dbReference>
<accession>A0A2U8W336</accession>
<dbReference type="OrthoDB" id="7871683at2"/>
<organism evidence="1 2">
    <name type="scientific">Methylobacterium durans</name>
    <dbReference type="NCBI Taxonomy" id="2202825"/>
    <lineage>
        <taxon>Bacteria</taxon>
        <taxon>Pseudomonadati</taxon>
        <taxon>Pseudomonadota</taxon>
        <taxon>Alphaproteobacteria</taxon>
        <taxon>Hyphomicrobiales</taxon>
        <taxon>Methylobacteriaceae</taxon>
        <taxon>Methylobacterium</taxon>
    </lineage>
</organism>
<reference evidence="2" key="1">
    <citation type="submission" date="2018-05" db="EMBL/GenBank/DDBJ databases">
        <title>Complete Genome Sequence of Methylobacterium sp. 17SD2-17.</title>
        <authorList>
            <person name="Srinivasan S."/>
        </authorList>
    </citation>
    <scope>NUCLEOTIDE SEQUENCE [LARGE SCALE GENOMIC DNA]</scope>
    <source>
        <strain evidence="2">17SD2-17</strain>
    </source>
</reference>
<gene>
    <name evidence="1" type="ORF">DK389_05125</name>
</gene>
<name>A0A2U8W336_9HYPH</name>
<evidence type="ECO:0000313" key="2">
    <source>
        <dbReference type="Proteomes" id="UP000245926"/>
    </source>
</evidence>
<dbReference type="AlphaFoldDB" id="A0A2U8W336"/>
<protein>
    <submittedName>
        <fullName evidence="1">Uncharacterized protein</fullName>
    </submittedName>
</protein>
<proteinExistence type="predicted"/>